<proteinExistence type="inferred from homology"/>
<keyword evidence="5" id="KW-1185">Reference proteome</keyword>
<accession>A0AAD6VM68</accession>
<dbReference type="GO" id="GO:0005634">
    <property type="term" value="C:nucleus"/>
    <property type="evidence" value="ECO:0007669"/>
    <property type="project" value="TreeGrafter"/>
</dbReference>
<name>A0AAD6VM68_9AGAR</name>
<reference evidence="4" key="1">
    <citation type="submission" date="2023-03" db="EMBL/GenBank/DDBJ databases">
        <title>Massive genome expansion in bonnet fungi (Mycena s.s.) driven by repeated elements and novel gene families across ecological guilds.</title>
        <authorList>
            <consortium name="Lawrence Berkeley National Laboratory"/>
            <person name="Harder C.B."/>
            <person name="Miyauchi S."/>
            <person name="Viragh M."/>
            <person name="Kuo A."/>
            <person name="Thoen E."/>
            <person name="Andreopoulos B."/>
            <person name="Lu D."/>
            <person name="Skrede I."/>
            <person name="Drula E."/>
            <person name="Henrissat B."/>
            <person name="Morin E."/>
            <person name="Kohler A."/>
            <person name="Barry K."/>
            <person name="LaButti K."/>
            <person name="Morin E."/>
            <person name="Salamov A."/>
            <person name="Lipzen A."/>
            <person name="Mereny Z."/>
            <person name="Hegedus B."/>
            <person name="Baldrian P."/>
            <person name="Stursova M."/>
            <person name="Weitz H."/>
            <person name="Taylor A."/>
            <person name="Grigoriev I.V."/>
            <person name="Nagy L.G."/>
            <person name="Martin F."/>
            <person name="Kauserud H."/>
        </authorList>
    </citation>
    <scope>NUCLEOTIDE SEQUENCE</scope>
    <source>
        <strain evidence="4">9144</strain>
    </source>
</reference>
<comment type="caution">
    <text evidence="4">The sequence shown here is derived from an EMBL/GenBank/DDBJ whole genome shotgun (WGS) entry which is preliminary data.</text>
</comment>
<dbReference type="SUPFAM" id="SSF51735">
    <property type="entry name" value="NAD(P)-binding Rossmann-fold domains"/>
    <property type="match status" value="1"/>
</dbReference>
<protein>
    <recommendedName>
        <fullName evidence="3">NmrA-like domain-containing protein</fullName>
    </recommendedName>
</protein>
<comment type="similarity">
    <text evidence="1">Belongs to the NmrA-type oxidoreductase family.</text>
</comment>
<dbReference type="EMBL" id="JARJCW010000020">
    <property type="protein sequence ID" value="KAJ7214049.1"/>
    <property type="molecule type" value="Genomic_DNA"/>
</dbReference>
<evidence type="ECO:0000256" key="2">
    <source>
        <dbReference type="ARBA" id="ARBA00022857"/>
    </source>
</evidence>
<dbReference type="CDD" id="cd05251">
    <property type="entry name" value="NmrA_like_SDR_a"/>
    <property type="match status" value="1"/>
</dbReference>
<evidence type="ECO:0000313" key="4">
    <source>
        <dbReference type="EMBL" id="KAJ7214049.1"/>
    </source>
</evidence>
<gene>
    <name evidence="4" type="ORF">GGX14DRAFT_618190</name>
</gene>
<dbReference type="PANTHER" id="PTHR42748">
    <property type="entry name" value="NITROGEN METABOLITE REPRESSION PROTEIN NMRA FAMILY MEMBER"/>
    <property type="match status" value="1"/>
</dbReference>
<dbReference type="InterPro" id="IPR008030">
    <property type="entry name" value="NmrA-like"/>
</dbReference>
<evidence type="ECO:0000259" key="3">
    <source>
        <dbReference type="Pfam" id="PF05368"/>
    </source>
</evidence>
<evidence type="ECO:0000256" key="1">
    <source>
        <dbReference type="ARBA" id="ARBA00006328"/>
    </source>
</evidence>
<organism evidence="4 5">
    <name type="scientific">Mycena pura</name>
    <dbReference type="NCBI Taxonomy" id="153505"/>
    <lineage>
        <taxon>Eukaryota</taxon>
        <taxon>Fungi</taxon>
        <taxon>Dikarya</taxon>
        <taxon>Basidiomycota</taxon>
        <taxon>Agaricomycotina</taxon>
        <taxon>Agaricomycetes</taxon>
        <taxon>Agaricomycetidae</taxon>
        <taxon>Agaricales</taxon>
        <taxon>Marasmiineae</taxon>
        <taxon>Mycenaceae</taxon>
        <taxon>Mycena</taxon>
    </lineage>
</organism>
<dbReference type="InterPro" id="IPR036291">
    <property type="entry name" value="NAD(P)-bd_dom_sf"/>
</dbReference>
<dbReference type="Gene3D" id="3.40.50.720">
    <property type="entry name" value="NAD(P)-binding Rossmann-like Domain"/>
    <property type="match status" value="1"/>
</dbReference>
<dbReference type="PANTHER" id="PTHR42748:SF7">
    <property type="entry name" value="NMRA LIKE REDOX SENSOR 1-RELATED"/>
    <property type="match status" value="1"/>
</dbReference>
<keyword evidence="2" id="KW-0521">NADP</keyword>
<feature type="domain" description="NmrA-like" evidence="3">
    <location>
        <begin position="5"/>
        <end position="261"/>
    </location>
</feature>
<sequence length="306" mass="32713">MPSRIVSVFGATGLQGSSVIRLLLQDGTFTPRAITRDPDSAAAQKLAAQGVEVVKADSQDKASLVHALRGSEAVFAVTVPAFNARGGGAVSEQTQGKNMVDAAKEAGVKFFIWTGMPSISKISNGKYTKCLHYDEKAAVEEYLKSSGIPHASIHLGGFLENYWKFGNLKKTDTGFDVAIPLFKAGDLQALTWVEHDVPAAALALLKNYTDPSKNIIGASYPVVTACIPYSELAEKTGKALGVEVTFTSGPPLGIPEMDEMFAAHIEYKGLYTATPVPNPDLVALGVKFGTIEEFMETEVKPRFGQK</sequence>
<dbReference type="Pfam" id="PF05368">
    <property type="entry name" value="NmrA"/>
    <property type="match status" value="1"/>
</dbReference>
<dbReference type="InterPro" id="IPR051164">
    <property type="entry name" value="NmrA-like_oxidored"/>
</dbReference>
<dbReference type="Gene3D" id="3.90.25.10">
    <property type="entry name" value="UDP-galactose 4-epimerase, domain 1"/>
    <property type="match status" value="1"/>
</dbReference>
<evidence type="ECO:0000313" key="5">
    <source>
        <dbReference type="Proteomes" id="UP001219525"/>
    </source>
</evidence>
<dbReference type="Proteomes" id="UP001219525">
    <property type="component" value="Unassembled WGS sequence"/>
</dbReference>
<dbReference type="AlphaFoldDB" id="A0AAD6VM68"/>